<sequence>MDETTAWDCIANRDGATEDMVENDSGRAINSTQNRNKNIPDIVHGIVSIKGESCSLAKGCIWPKRLSDEFCTGRSADEIRELWSDSGLDASSPIFQQAE</sequence>
<dbReference type="EMBL" id="HACM01003851">
    <property type="protein sequence ID" value="CRZ04293.1"/>
    <property type="molecule type" value="Transcribed_RNA"/>
</dbReference>
<proteinExistence type="predicted"/>
<evidence type="ECO:0000313" key="1">
    <source>
        <dbReference type="EMBL" id="CRZ04293.1"/>
    </source>
</evidence>
<dbReference type="EMBL" id="HACM01003850">
    <property type="protein sequence ID" value="CRZ04292.1"/>
    <property type="molecule type" value="Transcribed_RNA"/>
</dbReference>
<dbReference type="AlphaFoldDB" id="A0A0H5QQI9"/>
<accession>A0A0H5QQI9</accession>
<reference evidence="1" key="1">
    <citation type="submission" date="2015-04" db="EMBL/GenBank/DDBJ databases">
        <title>The genome sequence of the plant pathogenic Rhizarian Plasmodiophora brassicae reveals insights in its biotrophic life cycle and the origin of chitin synthesis.</title>
        <authorList>
            <person name="Schwelm A."/>
            <person name="Fogelqvist J."/>
            <person name="Knaust A."/>
            <person name="Julke S."/>
            <person name="Lilja T."/>
            <person name="Dhandapani V."/>
            <person name="Bonilla-Rosso G."/>
            <person name="Karlsson M."/>
            <person name="Shevchenko A."/>
            <person name="Choi S.R."/>
            <person name="Kim H.G."/>
            <person name="Park J.Y."/>
            <person name="Lim Y.P."/>
            <person name="Ludwig-Muller J."/>
            <person name="Dixelius C."/>
        </authorList>
    </citation>
    <scope>NUCLEOTIDE SEQUENCE</scope>
    <source>
        <tissue evidence="1">Potato root galls</tissue>
    </source>
</reference>
<organism evidence="1">
    <name type="scientific">Spongospora subterranea</name>
    <dbReference type="NCBI Taxonomy" id="70186"/>
    <lineage>
        <taxon>Eukaryota</taxon>
        <taxon>Sar</taxon>
        <taxon>Rhizaria</taxon>
        <taxon>Endomyxa</taxon>
        <taxon>Phytomyxea</taxon>
        <taxon>Plasmodiophorida</taxon>
        <taxon>Plasmodiophoridae</taxon>
        <taxon>Spongospora</taxon>
    </lineage>
</organism>
<name>A0A0H5QQI9_9EUKA</name>
<protein>
    <submittedName>
        <fullName evidence="1">Uncharacterized protein</fullName>
    </submittedName>
</protein>